<feature type="domain" description="PilZ" evidence="1">
    <location>
        <begin position="116"/>
        <end position="190"/>
    </location>
</feature>
<dbReference type="Gene3D" id="2.40.10.220">
    <property type="entry name" value="predicted glycosyltransferase like domains"/>
    <property type="match status" value="2"/>
</dbReference>
<reference evidence="3" key="1">
    <citation type="journal article" date="2019" name="Int. J. Syst. Evol. Microbiol.">
        <title>The Global Catalogue of Microorganisms (GCM) 10K type strain sequencing project: providing services to taxonomists for standard genome sequencing and annotation.</title>
        <authorList>
            <consortium name="The Broad Institute Genomics Platform"/>
            <consortium name="The Broad Institute Genome Sequencing Center for Infectious Disease"/>
            <person name="Wu L."/>
            <person name="Ma J."/>
        </authorList>
    </citation>
    <scope>NUCLEOTIDE SEQUENCE [LARGE SCALE GENOMIC DNA]</scope>
    <source>
        <strain evidence="3">KCTC 42984</strain>
    </source>
</reference>
<evidence type="ECO:0000313" key="2">
    <source>
        <dbReference type="EMBL" id="MFC3173930.1"/>
    </source>
</evidence>
<name>A0ABV7IMS7_9SPHN</name>
<dbReference type="SUPFAM" id="SSF141371">
    <property type="entry name" value="PilZ domain-like"/>
    <property type="match status" value="2"/>
</dbReference>
<protein>
    <submittedName>
        <fullName evidence="2">PilZ domain-containing protein</fullName>
    </submittedName>
</protein>
<accession>A0ABV7IMS7</accession>
<evidence type="ECO:0000313" key="3">
    <source>
        <dbReference type="Proteomes" id="UP001595604"/>
    </source>
</evidence>
<feature type="domain" description="PilZ" evidence="1">
    <location>
        <begin position="22"/>
        <end position="102"/>
    </location>
</feature>
<evidence type="ECO:0000259" key="1">
    <source>
        <dbReference type="Pfam" id="PF07238"/>
    </source>
</evidence>
<organism evidence="2 3">
    <name type="scientific">Novosphingobium bradum</name>
    <dbReference type="NCBI Taxonomy" id="1737444"/>
    <lineage>
        <taxon>Bacteria</taxon>
        <taxon>Pseudomonadati</taxon>
        <taxon>Pseudomonadota</taxon>
        <taxon>Alphaproteobacteria</taxon>
        <taxon>Sphingomonadales</taxon>
        <taxon>Sphingomonadaceae</taxon>
        <taxon>Novosphingobium</taxon>
    </lineage>
</organism>
<keyword evidence="3" id="KW-1185">Reference proteome</keyword>
<gene>
    <name evidence="2" type="ORF">ACFOD9_06675</name>
</gene>
<dbReference type="EMBL" id="JBHRTQ010000007">
    <property type="protein sequence ID" value="MFC3173930.1"/>
    <property type="molecule type" value="Genomic_DNA"/>
</dbReference>
<dbReference type="Pfam" id="PF07238">
    <property type="entry name" value="PilZ"/>
    <property type="match status" value="2"/>
</dbReference>
<dbReference type="RefSeq" id="WP_379509311.1">
    <property type="nucleotide sequence ID" value="NZ_JBHRTQ010000007.1"/>
</dbReference>
<dbReference type="InterPro" id="IPR009875">
    <property type="entry name" value="PilZ_domain"/>
</dbReference>
<dbReference type="Proteomes" id="UP001595604">
    <property type="component" value="Unassembled WGS sequence"/>
</dbReference>
<comment type="caution">
    <text evidence="2">The sequence shown here is derived from an EMBL/GenBank/DDBJ whole genome shotgun (WGS) entry which is preliminary data.</text>
</comment>
<proteinExistence type="predicted"/>
<sequence length="207" mass="23561">MMKLAREFDSHDVAGRGDAFQERRATPRVTVMIRPAKLIADDREFLCVVRDLSDSGLKLRLFHALPDHERLTIEFESGERHAIRMIWQADELVGCGFVDDVDLPRLIAAHEGPYPRRQPRLQIALDAVLCTGGLRTPITLRDLSQRGAAIDCPGWLMIDELVRIECEVLPTIHAKIRWRRPPRYGVVFEQTFRLEELALACARISAA</sequence>